<accession>A0ABP8H687</accession>
<dbReference type="EMBL" id="BAABGY010000008">
    <property type="protein sequence ID" value="GAA4334953.1"/>
    <property type="molecule type" value="Genomic_DNA"/>
</dbReference>
<protein>
    <recommendedName>
        <fullName evidence="3">DNA-directed DNA polymerase family A palm domain-containing protein</fullName>
    </recommendedName>
</protein>
<evidence type="ECO:0008006" key="3">
    <source>
        <dbReference type="Google" id="ProtNLM"/>
    </source>
</evidence>
<organism evidence="1 2">
    <name type="scientific">Flaviaesturariibacter amylovorans</name>
    <dbReference type="NCBI Taxonomy" id="1084520"/>
    <lineage>
        <taxon>Bacteria</taxon>
        <taxon>Pseudomonadati</taxon>
        <taxon>Bacteroidota</taxon>
        <taxon>Chitinophagia</taxon>
        <taxon>Chitinophagales</taxon>
        <taxon>Chitinophagaceae</taxon>
        <taxon>Flaviaestuariibacter</taxon>
    </lineage>
</organism>
<reference evidence="2" key="1">
    <citation type="journal article" date="2019" name="Int. J. Syst. Evol. Microbiol.">
        <title>The Global Catalogue of Microorganisms (GCM) 10K type strain sequencing project: providing services to taxonomists for standard genome sequencing and annotation.</title>
        <authorList>
            <consortium name="The Broad Institute Genomics Platform"/>
            <consortium name="The Broad Institute Genome Sequencing Center for Infectious Disease"/>
            <person name="Wu L."/>
            <person name="Ma J."/>
        </authorList>
    </citation>
    <scope>NUCLEOTIDE SEQUENCE [LARGE SCALE GENOMIC DNA]</scope>
    <source>
        <strain evidence="2">JCM 17919</strain>
    </source>
</reference>
<evidence type="ECO:0000313" key="2">
    <source>
        <dbReference type="Proteomes" id="UP001501725"/>
    </source>
</evidence>
<keyword evidence="2" id="KW-1185">Reference proteome</keyword>
<proteinExistence type="predicted"/>
<sequence length="441" mass="52027">MKHGGYNEKHNGFIPLKADYLRRIHEDYKQHMAYLVRQGYLECDGYWVQGVKSKGYRLSDRLALDGYMEQEVTDSILRSTLREQDELQRKERKLSLKPYKHIVDWYLTNDLEIDADGARRWAKNHLDQELMNCNVARAERRAKTDAYNASMWFINKIANKSITELDFSVCEFGGRLHGMFTFHNKELRKFVTYKGQGLVSMDIKNSQPFFSTRLLDTDFWMCSKSSSDRLRLSKINEELYKEIRKEEELYRGITIRKRPEPLTSGGFHTSNFRNSVVGGNIYEAFMSKLHSTLCEQQRIELASRVNDRQAVKREVLRTFYECPTMFTRPFYKPSEVLIGMYPEVFEVFNRIKRNTFFRREQRKQYTLLAKIIQLVESHCVLKGAAKRIAREQPGLPLFTIHDSIVTLDGHQAYVKQVIEEEVNRLVGVTPKLEEERWQMPH</sequence>
<dbReference type="Proteomes" id="UP001501725">
    <property type="component" value="Unassembled WGS sequence"/>
</dbReference>
<comment type="caution">
    <text evidence="1">The sequence shown here is derived from an EMBL/GenBank/DDBJ whole genome shotgun (WGS) entry which is preliminary data.</text>
</comment>
<gene>
    <name evidence="1" type="ORF">GCM10023184_29410</name>
</gene>
<name>A0ABP8H687_9BACT</name>
<evidence type="ECO:0000313" key="1">
    <source>
        <dbReference type="EMBL" id="GAA4334953.1"/>
    </source>
</evidence>